<comment type="caution">
    <text evidence="1">The sequence shown here is derived from an EMBL/GenBank/DDBJ whole genome shotgun (WGS) entry which is preliminary data.</text>
</comment>
<sequence length="452" mass="50447">MTVDGGRVLSIQSHVVHGYVGNKIAVFALQLLGLEVDPIHSVQFSNHTGYPRFTGRRLTGHELQELVDGMESNNLLNDTHTHLLTGYIGSLSLLEAILQVYERLVAAQTHPECLIYVCDPVMGDLGRLYVPFELVQFYRTKILPICDVLTPNQFECEQLAEMELRTVEDAMKACKKLHVIGPNVVVISSFQEAMPVTTHNELVVIGSKVRSESAETYCEQYEVRFPWIDRYFTGTGDLFAALLLAWLSRLPHNFKRVLETVVSTIQDVLSNTLQRGGSERELKLVQSSRDIAAPIVRFAATPLLVPIRYVLVDLYLLVGTNSRTDTMQDVPPRGTRIQRRELLDAFVRLVGVTNVSILSNYTISSTQALLEAPLPVMSRATFLDRPVDSRNCETLLVSTSAHDRDVATHALFHVVPSAACDETVTRFINAHNARCRLYDDEHAVGQDGTYGA</sequence>
<name>A0ACC0VRX0_9STRA</name>
<protein>
    <submittedName>
        <fullName evidence="1">Uncharacterized protein</fullName>
    </submittedName>
</protein>
<dbReference type="Proteomes" id="UP001163321">
    <property type="component" value="Chromosome 8"/>
</dbReference>
<gene>
    <name evidence="1" type="ORF">PsorP6_016141</name>
</gene>
<reference evidence="1 2" key="1">
    <citation type="journal article" date="2022" name="bioRxiv">
        <title>The genome of the oomycete Peronosclerospora sorghi, a cosmopolitan pathogen of maize and sorghum, is inflated with dispersed pseudogenes.</title>
        <authorList>
            <person name="Fletcher K."/>
            <person name="Martin F."/>
            <person name="Isakeit T."/>
            <person name="Cavanaugh K."/>
            <person name="Magill C."/>
            <person name="Michelmore R."/>
        </authorList>
    </citation>
    <scope>NUCLEOTIDE SEQUENCE [LARGE SCALE GENOMIC DNA]</scope>
    <source>
        <strain evidence="1">P6</strain>
    </source>
</reference>
<evidence type="ECO:0000313" key="2">
    <source>
        <dbReference type="Proteomes" id="UP001163321"/>
    </source>
</evidence>
<organism evidence="1 2">
    <name type="scientific">Peronosclerospora sorghi</name>
    <dbReference type="NCBI Taxonomy" id="230839"/>
    <lineage>
        <taxon>Eukaryota</taxon>
        <taxon>Sar</taxon>
        <taxon>Stramenopiles</taxon>
        <taxon>Oomycota</taxon>
        <taxon>Peronosporomycetes</taxon>
        <taxon>Peronosporales</taxon>
        <taxon>Peronosporaceae</taxon>
        <taxon>Peronosclerospora</taxon>
    </lineage>
</organism>
<proteinExistence type="predicted"/>
<dbReference type="EMBL" id="CM047587">
    <property type="protein sequence ID" value="KAI9908478.1"/>
    <property type="molecule type" value="Genomic_DNA"/>
</dbReference>
<accession>A0ACC0VRX0</accession>
<keyword evidence="2" id="KW-1185">Reference proteome</keyword>
<evidence type="ECO:0000313" key="1">
    <source>
        <dbReference type="EMBL" id="KAI9908478.1"/>
    </source>
</evidence>